<protein>
    <submittedName>
        <fullName evidence="1">GINS complex protein, putative</fullName>
    </submittedName>
</protein>
<reference evidence="1 2" key="1">
    <citation type="submission" date="2020-08" db="EMBL/GenBank/DDBJ databases">
        <authorList>
            <person name="Newling K."/>
            <person name="Davey J."/>
            <person name="Forrester S."/>
        </authorList>
    </citation>
    <scope>NUCLEOTIDE SEQUENCE [LARGE SCALE GENOMIC DNA]</scope>
    <source>
        <strain evidence="2">Crithidia deanei Carvalho (ATCC PRA-265)</strain>
    </source>
</reference>
<dbReference type="Proteomes" id="UP000515908">
    <property type="component" value="Chromosome 05"/>
</dbReference>
<dbReference type="AlphaFoldDB" id="A0A7G2C7E2"/>
<dbReference type="VEuPathDB" id="TriTrypDB:ADEAN_000312100"/>
<dbReference type="CDD" id="cd21693">
    <property type="entry name" value="GINS_B_Psf3"/>
    <property type="match status" value="1"/>
</dbReference>
<organism evidence="1 2">
    <name type="scientific">Angomonas deanei</name>
    <dbReference type="NCBI Taxonomy" id="59799"/>
    <lineage>
        <taxon>Eukaryota</taxon>
        <taxon>Discoba</taxon>
        <taxon>Euglenozoa</taxon>
        <taxon>Kinetoplastea</taxon>
        <taxon>Metakinetoplastina</taxon>
        <taxon>Trypanosomatida</taxon>
        <taxon>Trypanosomatidae</taxon>
        <taxon>Strigomonadinae</taxon>
        <taxon>Angomonas</taxon>
    </lineage>
</organism>
<evidence type="ECO:0000313" key="2">
    <source>
        <dbReference type="Proteomes" id="UP000515908"/>
    </source>
</evidence>
<dbReference type="EMBL" id="LR877149">
    <property type="protein sequence ID" value="CAD2215666.1"/>
    <property type="molecule type" value="Genomic_DNA"/>
</dbReference>
<dbReference type="SUPFAM" id="SSF160059">
    <property type="entry name" value="PriA/YqbF domain"/>
    <property type="match status" value="1"/>
</dbReference>
<proteinExistence type="predicted"/>
<dbReference type="PANTHER" id="PTHR22768">
    <property type="entry name" value="DNA REPLICATION COMPLEX GINS PROTEIN PSF3"/>
    <property type="match status" value="1"/>
</dbReference>
<dbReference type="Gene3D" id="1.20.58.2050">
    <property type="match status" value="1"/>
</dbReference>
<dbReference type="GO" id="GO:1902975">
    <property type="term" value="P:mitotic DNA replication initiation"/>
    <property type="evidence" value="ECO:0007669"/>
    <property type="project" value="TreeGrafter"/>
</dbReference>
<dbReference type="InterPro" id="IPR038437">
    <property type="entry name" value="GINS_Psf3_sf"/>
</dbReference>
<dbReference type="InterPro" id="IPR010492">
    <property type="entry name" value="GINS_Psf3"/>
</dbReference>
<dbReference type="SUPFAM" id="SSF158573">
    <property type="entry name" value="GINS helical bundle-like"/>
    <property type="match status" value="1"/>
</dbReference>
<dbReference type="PANTHER" id="PTHR22768:SF0">
    <property type="entry name" value="DNA REPLICATION COMPLEX GINS PROTEIN PSF3"/>
    <property type="match status" value="1"/>
</dbReference>
<dbReference type="CDD" id="cd11713">
    <property type="entry name" value="GINS_A_psf3"/>
    <property type="match status" value="1"/>
</dbReference>
<name>A0A7G2C7E2_9TRYP</name>
<evidence type="ECO:0000313" key="1">
    <source>
        <dbReference type="EMBL" id="CAD2215666.1"/>
    </source>
</evidence>
<accession>A0A7G2C7E2</accession>
<sequence length="214" mass="24058">MVVNVTVIVENSILFLLSLLPITKLLEMIKSYFDLQDITANEEIVPVKFVVPSFNIGKDIIARSSDGESTSSEISTGSTARLPLWAAAPLRKEGYVAVHVPPKYTVVTFREFKTDPLAPSLRHKSPTYYDTGLTICRLIGNTTAGGHMSREGNRLAAQLHRLYQLRYLKIILSGAKKGFDLSDVKEKLTDSERYLLESYLSNRDREQTWYSNAI</sequence>
<dbReference type="GO" id="GO:0000811">
    <property type="term" value="C:GINS complex"/>
    <property type="evidence" value="ECO:0007669"/>
    <property type="project" value="TreeGrafter"/>
</dbReference>
<gene>
    <name evidence="1" type="ORF">ADEAN_000312100</name>
</gene>
<dbReference type="InterPro" id="IPR036224">
    <property type="entry name" value="GINS_bundle-like_dom_sf"/>
</dbReference>
<dbReference type="OrthoDB" id="10251744at2759"/>
<keyword evidence="2" id="KW-1185">Reference proteome</keyword>